<evidence type="ECO:0000256" key="4">
    <source>
        <dbReference type="ARBA" id="ARBA00023125"/>
    </source>
</evidence>
<keyword evidence="5 6" id="KW-0233">DNA recombination</keyword>
<evidence type="ECO:0000256" key="3">
    <source>
        <dbReference type="ARBA" id="ARBA00022578"/>
    </source>
</evidence>
<protein>
    <recommendedName>
        <fullName evidence="6">Mutator family transposase</fullName>
    </recommendedName>
</protein>
<comment type="function">
    <text evidence="1 6">Required for the transposition of the insertion element.</text>
</comment>
<dbReference type="STRING" id="1423731.FC81_GL002092"/>
<dbReference type="GO" id="GO:0006313">
    <property type="term" value="P:DNA transposition"/>
    <property type="evidence" value="ECO:0007669"/>
    <property type="project" value="UniProtKB-UniRule"/>
</dbReference>
<dbReference type="OrthoDB" id="9779930at2"/>
<evidence type="ECO:0000313" key="7">
    <source>
        <dbReference type="EMBL" id="KRL00383.1"/>
    </source>
</evidence>
<evidence type="ECO:0000256" key="6">
    <source>
        <dbReference type="RuleBase" id="RU365089"/>
    </source>
</evidence>
<proteinExistence type="inferred from homology"/>
<keyword evidence="4 6" id="KW-0238">DNA-binding</keyword>
<evidence type="ECO:0000256" key="5">
    <source>
        <dbReference type="ARBA" id="ARBA00023172"/>
    </source>
</evidence>
<dbReference type="Pfam" id="PF00872">
    <property type="entry name" value="Transposase_mut"/>
    <property type="match status" value="1"/>
</dbReference>
<dbReference type="Proteomes" id="UP000051621">
    <property type="component" value="Unassembled WGS sequence"/>
</dbReference>
<dbReference type="PANTHER" id="PTHR33217:SF8">
    <property type="entry name" value="MUTATOR FAMILY TRANSPOSASE"/>
    <property type="match status" value="1"/>
</dbReference>
<evidence type="ECO:0000256" key="2">
    <source>
        <dbReference type="ARBA" id="ARBA00010961"/>
    </source>
</evidence>
<accession>A0A0R1LXN4</accession>
<organism evidence="7 8">
    <name type="scientific">Liquorilactobacillus capillatus DSM 19910</name>
    <dbReference type="NCBI Taxonomy" id="1423731"/>
    <lineage>
        <taxon>Bacteria</taxon>
        <taxon>Bacillati</taxon>
        <taxon>Bacillota</taxon>
        <taxon>Bacilli</taxon>
        <taxon>Lactobacillales</taxon>
        <taxon>Lactobacillaceae</taxon>
        <taxon>Liquorilactobacillus</taxon>
    </lineage>
</organism>
<keyword evidence="6" id="KW-0814">Transposable element</keyword>
<name>A0A0R1LXN4_9LACO</name>
<dbReference type="GO" id="GO:0004803">
    <property type="term" value="F:transposase activity"/>
    <property type="evidence" value="ECO:0007669"/>
    <property type="project" value="UniProtKB-UniRule"/>
</dbReference>
<reference evidence="7 8" key="1">
    <citation type="journal article" date="2015" name="Genome Announc.">
        <title>Expanding the biotechnology potential of lactobacilli through comparative genomics of 213 strains and associated genera.</title>
        <authorList>
            <person name="Sun Z."/>
            <person name="Harris H.M."/>
            <person name="McCann A."/>
            <person name="Guo C."/>
            <person name="Argimon S."/>
            <person name="Zhang W."/>
            <person name="Yang X."/>
            <person name="Jeffery I.B."/>
            <person name="Cooney J.C."/>
            <person name="Kagawa T.F."/>
            <person name="Liu W."/>
            <person name="Song Y."/>
            <person name="Salvetti E."/>
            <person name="Wrobel A."/>
            <person name="Rasinkangas P."/>
            <person name="Parkhill J."/>
            <person name="Rea M.C."/>
            <person name="O'Sullivan O."/>
            <person name="Ritari J."/>
            <person name="Douillard F.P."/>
            <person name="Paul Ross R."/>
            <person name="Yang R."/>
            <person name="Briner A.E."/>
            <person name="Felis G.E."/>
            <person name="de Vos W.M."/>
            <person name="Barrangou R."/>
            <person name="Klaenhammer T.R."/>
            <person name="Caufield P.W."/>
            <person name="Cui Y."/>
            <person name="Zhang H."/>
            <person name="O'Toole P.W."/>
        </authorList>
    </citation>
    <scope>NUCLEOTIDE SEQUENCE [LARGE SCALE GENOMIC DNA]</scope>
    <source>
        <strain evidence="7 8">DSM 19910</strain>
    </source>
</reference>
<keyword evidence="3 6" id="KW-0815">Transposition</keyword>
<dbReference type="EMBL" id="AZEF01000048">
    <property type="protein sequence ID" value="KRL00383.1"/>
    <property type="molecule type" value="Genomic_DNA"/>
</dbReference>
<dbReference type="NCBIfam" id="NF033543">
    <property type="entry name" value="transpos_IS256"/>
    <property type="match status" value="1"/>
</dbReference>
<dbReference type="PANTHER" id="PTHR33217">
    <property type="entry name" value="TRANSPOSASE FOR INSERTION SEQUENCE ELEMENT IS1081"/>
    <property type="match status" value="1"/>
</dbReference>
<dbReference type="GO" id="GO:0003677">
    <property type="term" value="F:DNA binding"/>
    <property type="evidence" value="ECO:0007669"/>
    <property type="project" value="UniProtKB-UniRule"/>
</dbReference>
<evidence type="ECO:0000313" key="8">
    <source>
        <dbReference type="Proteomes" id="UP000051621"/>
    </source>
</evidence>
<evidence type="ECO:0000256" key="1">
    <source>
        <dbReference type="ARBA" id="ARBA00002190"/>
    </source>
</evidence>
<comment type="caution">
    <text evidence="7">The sequence shown here is derived from an EMBL/GenBank/DDBJ whole genome shotgun (WGS) entry which is preliminary data.</text>
</comment>
<dbReference type="InterPro" id="IPR001207">
    <property type="entry name" value="Transposase_mutator"/>
</dbReference>
<dbReference type="RefSeq" id="WP_057746220.1">
    <property type="nucleotide sequence ID" value="NZ_AZEF01000048.1"/>
</dbReference>
<dbReference type="PATRIC" id="fig|1423731.3.peg.2150"/>
<keyword evidence="8" id="KW-1185">Reference proteome</keyword>
<sequence>MNQFTKEIVTALAQNQDLDLIFKDHLEIAVNELLQNELSAFLGYERYDRAGFNSGNSRNGNYLRTFKTKYGELNLTVPRDRNGEFINHTLPAYQRQTDQLEQTVIQLYQKGITTHEISDLMEKMYGAYYTPQTVSNLTKVVNEQVEAFKSRTLSEKYAVIYLDATYLPLRRDTVAKEAVHIAIGIQPNGHKEVLSYKIAPTESGAIWTEVLADLKQRGVQQNLLFVADGLVGLASAVGKYYPEAVIQQCLVHVSRNISHRIRVKDRKEVLGDFKLIHQSSDKQAAEHSLANFINRWRKRYPKVTQGLLENQKLLTCFDFPAAIRASIYSTNLIESFNKKFKRQTKKREQFPNEESLERTLMTVILDYNDKFDQRVHKGFNMVEDTLESMF</sequence>
<gene>
    <name evidence="7" type="ORF">FC81_GL002092</name>
</gene>
<comment type="similarity">
    <text evidence="2 6">Belongs to the transposase mutator family.</text>
</comment>
<dbReference type="AlphaFoldDB" id="A0A0R1LXN4"/>